<evidence type="ECO:0000313" key="3">
    <source>
        <dbReference type="EMBL" id="GBG08380.1"/>
    </source>
</evidence>
<dbReference type="PANTHER" id="PTHR43364:SF4">
    <property type="entry name" value="NAD(P)-LINKED OXIDOREDUCTASE SUPERFAMILY PROTEIN"/>
    <property type="match status" value="1"/>
</dbReference>
<dbReference type="AlphaFoldDB" id="A0A2R5ENX0"/>
<dbReference type="InterPro" id="IPR023210">
    <property type="entry name" value="NADP_OxRdtase_dom"/>
</dbReference>
<dbReference type="PANTHER" id="PTHR43364">
    <property type="entry name" value="NADH-SPECIFIC METHYLGLYOXAL REDUCTASE-RELATED"/>
    <property type="match status" value="1"/>
</dbReference>
<dbReference type="InterPro" id="IPR036812">
    <property type="entry name" value="NAD(P)_OxRdtase_dom_sf"/>
</dbReference>
<comment type="caution">
    <text evidence="3">The sequence shown here is derived from an EMBL/GenBank/DDBJ whole genome shotgun (WGS) entry which is preliminary data.</text>
</comment>
<organism evidence="3 4">
    <name type="scientific">Paenibacillus agaridevorans</name>
    <dbReference type="NCBI Taxonomy" id="171404"/>
    <lineage>
        <taxon>Bacteria</taxon>
        <taxon>Bacillati</taxon>
        <taxon>Bacillota</taxon>
        <taxon>Bacilli</taxon>
        <taxon>Bacillales</taxon>
        <taxon>Paenibacillaceae</taxon>
        <taxon>Paenibacillus</taxon>
    </lineage>
</organism>
<name>A0A2R5ENX0_9BACL</name>
<dbReference type="Pfam" id="PF00248">
    <property type="entry name" value="Aldo_ket_red"/>
    <property type="match status" value="1"/>
</dbReference>
<reference evidence="3 4" key="1">
    <citation type="submission" date="2017-08" db="EMBL/GenBank/DDBJ databases">
        <title>Substantial Increase in Enzyme Production by Combined Drug-Resistance Mutations in Paenibacillus agaridevorans.</title>
        <authorList>
            <person name="Tanaka Y."/>
            <person name="Funane K."/>
            <person name="Hosaka T."/>
            <person name="Shiwa Y."/>
            <person name="Fujita N."/>
            <person name="Miyazaki T."/>
            <person name="Yoshikawa H."/>
            <person name="Murakami K."/>
            <person name="Kasahara K."/>
            <person name="Inaoka T."/>
            <person name="Hiraga Y."/>
            <person name="Ochi K."/>
        </authorList>
    </citation>
    <scope>NUCLEOTIDE SEQUENCE [LARGE SCALE GENOMIC DNA]</scope>
    <source>
        <strain evidence="3 4">T-3040</strain>
    </source>
</reference>
<dbReference type="RefSeq" id="WP_108993340.1">
    <property type="nucleotide sequence ID" value="NZ_BDQX01000163.1"/>
</dbReference>
<evidence type="ECO:0000313" key="4">
    <source>
        <dbReference type="Proteomes" id="UP000245202"/>
    </source>
</evidence>
<dbReference type="Gene3D" id="3.20.20.100">
    <property type="entry name" value="NADP-dependent oxidoreductase domain"/>
    <property type="match status" value="1"/>
</dbReference>
<accession>A0A2R5ENX0</accession>
<gene>
    <name evidence="3" type="ORF">PAT3040_02960</name>
</gene>
<dbReference type="InterPro" id="IPR050523">
    <property type="entry name" value="AKR_Detox_Biosynth"/>
</dbReference>
<keyword evidence="4" id="KW-1185">Reference proteome</keyword>
<feature type="domain" description="NADP-dependent oxidoreductase" evidence="2">
    <location>
        <begin position="16"/>
        <end position="321"/>
    </location>
</feature>
<evidence type="ECO:0000256" key="1">
    <source>
        <dbReference type="ARBA" id="ARBA00023002"/>
    </source>
</evidence>
<proteinExistence type="predicted"/>
<protein>
    <recommendedName>
        <fullName evidence="2">NADP-dependent oxidoreductase domain-containing protein</fullName>
    </recommendedName>
</protein>
<dbReference type="SUPFAM" id="SSF51430">
    <property type="entry name" value="NAD(P)-linked oxidoreductase"/>
    <property type="match status" value="1"/>
</dbReference>
<dbReference type="EMBL" id="BDQX01000163">
    <property type="protein sequence ID" value="GBG08380.1"/>
    <property type="molecule type" value="Genomic_DNA"/>
</dbReference>
<sequence length="323" mass="36754">MQRRVLPDTDLNASVLALGTALFGSSINETESFRMLDRFYEEQGNFLDTSLNYADWQWPIKGISEKTLGKWMQLRGNRQDIVIGTKGACPLLNNGPFLRLQREDIVSDLHQSLRNLRTDTIDLYYLHRDDPSKPIAEIIEILEEQVKAGKIRYYACSNWTLPRIQEARRYAKENGKRGFVVNQMMWSLATVNRHHLSDPTLVSMDEKMIQHHRETGLSATPYSSQANGFFSGKYAAGDDQADSGVGRHYYNEVNFSRLNRVKQIARDRDLSCSRIALAYMLSPAHGFAVYPVIGPKSITQLDDSMAAVDVQLDFDVIRMLEAP</sequence>
<dbReference type="CDD" id="cd19082">
    <property type="entry name" value="AKR_AKR10A1_2"/>
    <property type="match status" value="1"/>
</dbReference>
<dbReference type="GO" id="GO:0016491">
    <property type="term" value="F:oxidoreductase activity"/>
    <property type="evidence" value="ECO:0007669"/>
    <property type="project" value="UniProtKB-KW"/>
</dbReference>
<evidence type="ECO:0000259" key="2">
    <source>
        <dbReference type="Pfam" id="PF00248"/>
    </source>
</evidence>
<dbReference type="Proteomes" id="UP000245202">
    <property type="component" value="Unassembled WGS sequence"/>
</dbReference>
<dbReference type="GO" id="GO:0005829">
    <property type="term" value="C:cytosol"/>
    <property type="evidence" value="ECO:0007669"/>
    <property type="project" value="TreeGrafter"/>
</dbReference>
<keyword evidence="1" id="KW-0560">Oxidoreductase</keyword>